<dbReference type="InterPro" id="IPR039261">
    <property type="entry name" value="FNR_nucleotide-bd"/>
</dbReference>
<dbReference type="SUPFAM" id="SSF53706">
    <property type="entry name" value="Formate dehydrogenase/DMSO reductase, domains 1-3"/>
    <property type="match status" value="1"/>
</dbReference>
<dbReference type="InterPro" id="IPR006657">
    <property type="entry name" value="MoPterin_dinucl-bd_dom"/>
</dbReference>
<dbReference type="Pfam" id="PF00111">
    <property type="entry name" value="Fer2"/>
    <property type="match status" value="1"/>
</dbReference>
<evidence type="ECO:0008006" key="13">
    <source>
        <dbReference type="Google" id="ProtNLM"/>
    </source>
</evidence>
<dbReference type="InterPro" id="IPR012675">
    <property type="entry name" value="Beta-grasp_dom_sf"/>
</dbReference>
<evidence type="ECO:0000259" key="8">
    <source>
        <dbReference type="PROSITE" id="PS51085"/>
    </source>
</evidence>
<dbReference type="SMART" id="SM00926">
    <property type="entry name" value="Molybdop_Fe4S4"/>
    <property type="match status" value="1"/>
</dbReference>
<dbReference type="GO" id="GO:0043546">
    <property type="term" value="F:molybdopterin cofactor binding"/>
    <property type="evidence" value="ECO:0007669"/>
    <property type="project" value="InterPro"/>
</dbReference>
<dbReference type="InterPro" id="IPR036010">
    <property type="entry name" value="2Fe-2S_ferredoxin-like_sf"/>
</dbReference>
<dbReference type="CDD" id="cd00207">
    <property type="entry name" value="fer2"/>
    <property type="match status" value="1"/>
</dbReference>
<dbReference type="InterPro" id="IPR017938">
    <property type="entry name" value="Riboflavin_synthase-like_b-brl"/>
</dbReference>
<dbReference type="InterPro" id="IPR017927">
    <property type="entry name" value="FAD-bd_FR_type"/>
</dbReference>
<dbReference type="Gene3D" id="3.40.50.80">
    <property type="entry name" value="Nucleotide-binding domain of ferredoxin-NADP reductase (FNR) module"/>
    <property type="match status" value="1"/>
</dbReference>
<accession>A0A2R4M453</accession>
<comment type="cofactor">
    <cofactor evidence="1">
        <name>Mo-bis(molybdopterin guanine dinucleotide)</name>
        <dbReference type="ChEBI" id="CHEBI:60539"/>
    </cofactor>
</comment>
<feature type="domain" description="2Fe-2S ferredoxin-type" evidence="8">
    <location>
        <begin position="1122"/>
        <end position="1202"/>
    </location>
</feature>
<evidence type="ECO:0000259" key="10">
    <source>
        <dbReference type="PROSITE" id="PS51669"/>
    </source>
</evidence>
<dbReference type="InterPro" id="IPR001041">
    <property type="entry name" value="2Fe-2S_ferredoxin-type"/>
</dbReference>
<keyword evidence="5" id="KW-0560">Oxidoreductase</keyword>
<dbReference type="AlphaFoldDB" id="A0A2R4M453"/>
<dbReference type="EMBL" id="CP028475">
    <property type="protein sequence ID" value="AVW91994.1"/>
    <property type="molecule type" value="Genomic_DNA"/>
</dbReference>
<dbReference type="Pfam" id="PF01568">
    <property type="entry name" value="Molydop_binding"/>
    <property type="match status" value="1"/>
</dbReference>
<dbReference type="InterPro" id="IPR001433">
    <property type="entry name" value="OxRdtase_FAD/NAD-bd"/>
</dbReference>
<reference evidence="11 12" key="1">
    <citation type="submission" date="2018-03" db="EMBL/GenBank/DDBJ databases">
        <title>The Complete Genome of Celeribacter baekdonensis strain LH4, a Thiosulfate-Oxidizing Alphaproteobacterium Isolated from Gulf of Mexico Continental Slope Sediments.</title>
        <authorList>
            <person name="Flood B.E."/>
            <person name="Bailey J.V."/>
            <person name="Leprich D."/>
        </authorList>
    </citation>
    <scope>NUCLEOTIDE SEQUENCE [LARGE SCALE GENOMIC DNA]</scope>
    <source>
        <strain evidence="11 12">LH4</strain>
    </source>
</reference>
<evidence type="ECO:0000256" key="2">
    <source>
        <dbReference type="ARBA" id="ARBA00010312"/>
    </source>
</evidence>
<dbReference type="GO" id="GO:0046872">
    <property type="term" value="F:metal ion binding"/>
    <property type="evidence" value="ECO:0007669"/>
    <property type="project" value="UniProtKB-KW"/>
</dbReference>
<dbReference type="KEGG" id="cbak:DA792_13660"/>
<dbReference type="PROSITE" id="PS51085">
    <property type="entry name" value="2FE2S_FER_2"/>
    <property type="match status" value="1"/>
</dbReference>
<dbReference type="InterPro" id="IPR006963">
    <property type="entry name" value="Mopterin_OxRdtase_4Fe-4S_dom"/>
</dbReference>
<evidence type="ECO:0000256" key="5">
    <source>
        <dbReference type="ARBA" id="ARBA00023002"/>
    </source>
</evidence>
<dbReference type="InterPro" id="IPR009010">
    <property type="entry name" value="Asp_de-COase-like_dom_sf"/>
</dbReference>
<dbReference type="PANTHER" id="PTHR43742:SF6">
    <property type="entry name" value="OXIDOREDUCTASE YYAE-RELATED"/>
    <property type="match status" value="1"/>
</dbReference>
<dbReference type="GO" id="GO:0051536">
    <property type="term" value="F:iron-sulfur cluster binding"/>
    <property type="evidence" value="ECO:0007669"/>
    <property type="project" value="UniProtKB-KW"/>
</dbReference>
<dbReference type="Gene3D" id="3.30.2070.10">
    <property type="entry name" value="Formate dehydrogenase/DMSO reductase"/>
    <property type="match status" value="1"/>
</dbReference>
<evidence type="ECO:0000256" key="4">
    <source>
        <dbReference type="ARBA" id="ARBA00022723"/>
    </source>
</evidence>
<dbReference type="PRINTS" id="PR00410">
    <property type="entry name" value="PHEHYDRXLASE"/>
</dbReference>
<dbReference type="Pfam" id="PF00384">
    <property type="entry name" value="Molybdopterin"/>
    <property type="match status" value="1"/>
</dbReference>
<protein>
    <recommendedName>
        <fullName evidence="13">Molybdopterin oxidoreductase</fullName>
    </recommendedName>
</protein>
<dbReference type="Pfam" id="PF00175">
    <property type="entry name" value="NAD_binding_1"/>
    <property type="match status" value="1"/>
</dbReference>
<sequence length="1202" mass="130040">MAWYGPRPHTNGTNRRSMIACGCWVQQARRFQERCRRSSAAGPGRRKLVSRWRARMPPGPSILFFPTDPDSRRNVMTSDLSQSVTLRGYCSLCKSRCGAIYTVQGDRLTGVAPDPDHPTGGAMCAKGRALPELLHHPDRLRTPLRRTTPKGSTDPGWVEIGWDEALDEITSRMAAIRDAHGAEAVAFACTTPSGSALSDSLDWILRLIWQFGSPNLIAAVEVCNFQKDYGQELTFGKALGMPDYDQADIIVLWGQNPTRTWLAQAQRIAEARRRGAKLVVIDPKRAGSGEQADLWLRIRPGTDAALAMGAIRHLLMTDRFATGFVREWTDAAFLIDRDSGDRLTAAEIAGPEGDGFVIYSQVDGVVAVDPRAEAEMPGDTDLFFDGTVVDKAGRSRQVASALALLRKEAEFWNLPQVAATTGIEPAALSAFFDLLAGPGRLSYYHWTGFAQAGNATLTTRAVSSLFALRDDVDAEGGNRWLPTLDLMRIAEPALLSANQRSRALALDRLPLGPPRHGFATLRDVCQSIEGEAPNRVRMLFNFGSNLLTSQPDAQRTRRALSQLEFQVHCDQFMTPTAEMADIVLPVAAPLEHDTIRLGFEITERAAGHVQFRPALLSPPGSARADHQIARALARRLELEGELWSLPLDEALDRVLAPSNLSVAKLRATPEGITLPLQHVSRGYAQSDAEGRRHGFATPTGRVEFHSTQMHAHGYPSIARAERPAAPDPRNPVQVTTAKSGYFTHSSLRNLVSLRRRAPDPSVDLGPELAERHGLMVGDWVILSTQLGSVRLRVRIDPLLADGVAIAEYGWWQGCEAMASEQLPVTGVNSSNINAVISDVMRDPISGAPPLRQFFCAIERDEAASLGNWQGSRAFVVVQHEIVGGDILRLGLRPEDGGALPCFHPGQHIGIAVPGVEGRRFYSLNTDGAVAVRWELAIRRGNADAGMSISCHLHDHLRQGDRLMLTAPAGSFCVPASSTRPVVCVAGGIGITPFLSAFRAAGRGEGGGPIHLHYLARNVEAAVFHEELAALAAGQGRMSFDLWLKDGALPEAPWAHHGSGVEPISTAIDQELLDRRPLFYLCGPAGMMEAMRKVLVARGVPAADILSEAFKSEVALPDDIGPATVTLERSGQSFQWEASDGSILAAASAAGISLPSGCQVGQCESCAVRVVSGRFHCATESELGTDQCLTCQSVPLGDLTLDL</sequence>
<dbReference type="InterPro" id="IPR050612">
    <property type="entry name" value="Prok_Mopterin_Oxidored"/>
</dbReference>
<dbReference type="SUPFAM" id="SSF63380">
    <property type="entry name" value="Riboflavin synthase domain-like"/>
    <property type="match status" value="1"/>
</dbReference>
<dbReference type="PANTHER" id="PTHR43742">
    <property type="entry name" value="TRIMETHYLAMINE-N-OXIDE REDUCTASE"/>
    <property type="match status" value="1"/>
</dbReference>
<dbReference type="Gene3D" id="2.20.25.90">
    <property type="entry name" value="ADC-like domains"/>
    <property type="match status" value="1"/>
</dbReference>
<dbReference type="PROSITE" id="PS51669">
    <property type="entry name" value="4FE4S_MOW_BIS_MGD"/>
    <property type="match status" value="1"/>
</dbReference>
<dbReference type="Gene3D" id="3.40.50.740">
    <property type="match status" value="2"/>
</dbReference>
<proteinExistence type="inferred from homology"/>
<dbReference type="InterPro" id="IPR037949">
    <property type="entry name" value="MopB_CT_Acetylene-hydratase"/>
</dbReference>
<feature type="domain" description="FAD-binding FR-type" evidence="9">
    <location>
        <begin position="869"/>
        <end position="974"/>
    </location>
</feature>
<keyword evidence="7" id="KW-0411">Iron-sulfur</keyword>
<evidence type="ECO:0000313" key="12">
    <source>
        <dbReference type="Proteomes" id="UP000241447"/>
    </source>
</evidence>
<dbReference type="Proteomes" id="UP000241447">
    <property type="component" value="Chromosome"/>
</dbReference>
<dbReference type="InterPro" id="IPR006656">
    <property type="entry name" value="Mopterin_OxRdtase"/>
</dbReference>
<organism evidence="11 12">
    <name type="scientific">Celeribacter baekdonensis</name>
    <dbReference type="NCBI Taxonomy" id="875171"/>
    <lineage>
        <taxon>Bacteria</taxon>
        <taxon>Pseudomonadati</taxon>
        <taxon>Pseudomonadota</taxon>
        <taxon>Alphaproteobacteria</taxon>
        <taxon>Rhodobacterales</taxon>
        <taxon>Roseobacteraceae</taxon>
        <taxon>Celeribacter</taxon>
    </lineage>
</organism>
<evidence type="ECO:0000256" key="6">
    <source>
        <dbReference type="ARBA" id="ARBA00023004"/>
    </source>
</evidence>
<name>A0A2R4M453_9RHOB</name>
<feature type="domain" description="4Fe-4S Mo/W bis-MGD-type" evidence="10">
    <location>
        <begin position="83"/>
        <end position="138"/>
    </location>
</feature>
<evidence type="ECO:0000313" key="11">
    <source>
        <dbReference type="EMBL" id="AVW91994.1"/>
    </source>
</evidence>
<dbReference type="PROSITE" id="PS00490">
    <property type="entry name" value="MOLYBDOPTERIN_PROK_2"/>
    <property type="match status" value="1"/>
</dbReference>
<dbReference type="GO" id="GO:0018818">
    <property type="term" value="F:acetylene hydratase activity"/>
    <property type="evidence" value="ECO:0007669"/>
    <property type="project" value="InterPro"/>
</dbReference>
<gene>
    <name evidence="11" type="ORF">DA792_13660</name>
</gene>
<dbReference type="SUPFAM" id="SSF54292">
    <property type="entry name" value="2Fe-2S ferredoxin-like"/>
    <property type="match status" value="1"/>
</dbReference>
<evidence type="ECO:0000259" key="9">
    <source>
        <dbReference type="PROSITE" id="PS51384"/>
    </source>
</evidence>
<dbReference type="CDD" id="cd02781">
    <property type="entry name" value="MopB_CT_Acetylene-hydratase"/>
    <property type="match status" value="1"/>
</dbReference>
<keyword evidence="3" id="KW-0500">Molybdenum</keyword>
<evidence type="ECO:0000256" key="7">
    <source>
        <dbReference type="ARBA" id="ARBA00023014"/>
    </source>
</evidence>
<dbReference type="Pfam" id="PF04879">
    <property type="entry name" value="Molybdop_Fe4S4"/>
    <property type="match status" value="1"/>
</dbReference>
<dbReference type="GO" id="GO:0016491">
    <property type="term" value="F:oxidoreductase activity"/>
    <property type="evidence" value="ECO:0007669"/>
    <property type="project" value="UniProtKB-KW"/>
</dbReference>
<dbReference type="Gene3D" id="2.40.40.20">
    <property type="match status" value="1"/>
</dbReference>
<dbReference type="PROSITE" id="PS51384">
    <property type="entry name" value="FAD_FR"/>
    <property type="match status" value="1"/>
</dbReference>
<keyword evidence="4" id="KW-0479">Metal-binding</keyword>
<comment type="similarity">
    <text evidence="2">Belongs to the prokaryotic molybdopterin-containing oxidoreductase family.</text>
</comment>
<evidence type="ECO:0000256" key="1">
    <source>
        <dbReference type="ARBA" id="ARBA00001942"/>
    </source>
</evidence>
<dbReference type="Gene3D" id="3.40.228.10">
    <property type="entry name" value="Dimethylsulfoxide Reductase, domain 2"/>
    <property type="match status" value="2"/>
</dbReference>
<dbReference type="Gene3D" id="3.10.20.30">
    <property type="match status" value="1"/>
</dbReference>
<keyword evidence="6" id="KW-0408">Iron</keyword>
<dbReference type="Gene3D" id="2.40.30.10">
    <property type="entry name" value="Translation factors"/>
    <property type="match status" value="1"/>
</dbReference>
<dbReference type="SUPFAM" id="SSF52343">
    <property type="entry name" value="Ferredoxin reductase-like, C-terminal NADP-linked domain"/>
    <property type="match status" value="1"/>
</dbReference>
<dbReference type="InterPro" id="IPR006655">
    <property type="entry name" value="Mopterin_OxRdtase_prok_CS"/>
</dbReference>
<dbReference type="SUPFAM" id="SSF50692">
    <property type="entry name" value="ADC-like"/>
    <property type="match status" value="1"/>
</dbReference>
<evidence type="ECO:0000256" key="3">
    <source>
        <dbReference type="ARBA" id="ARBA00022505"/>
    </source>
</evidence>